<sequence>MRHAIDERQAETKRAAARTAQEMKTRAFWIRCYREHLARARGSRHAGEHKWHAYALNAAAFARTQAAAIPV</sequence>
<accession>A0ABY4ZBA9</accession>
<dbReference type="EMBL" id="CP099468">
    <property type="protein sequence ID" value="USQ85980.1"/>
    <property type="molecule type" value="Genomic_DNA"/>
</dbReference>
<keyword evidence="2" id="KW-1185">Reference proteome</keyword>
<protein>
    <recommendedName>
        <fullName evidence="3">Transposase</fullName>
    </recommendedName>
</protein>
<dbReference type="Proteomes" id="UP001056374">
    <property type="component" value="Chromosome"/>
</dbReference>
<organism evidence="1 2">
    <name type="scientific">Streptomyces phaeoluteigriseus</name>
    <dbReference type="NCBI Taxonomy" id="114686"/>
    <lineage>
        <taxon>Bacteria</taxon>
        <taxon>Bacillati</taxon>
        <taxon>Actinomycetota</taxon>
        <taxon>Actinomycetes</taxon>
        <taxon>Kitasatosporales</taxon>
        <taxon>Streptomycetaceae</taxon>
        <taxon>Streptomyces</taxon>
        <taxon>Streptomyces aurantiacus group</taxon>
    </lineage>
</organism>
<evidence type="ECO:0000313" key="1">
    <source>
        <dbReference type="EMBL" id="USQ85980.1"/>
    </source>
</evidence>
<evidence type="ECO:0000313" key="2">
    <source>
        <dbReference type="Proteomes" id="UP001056374"/>
    </source>
</evidence>
<proteinExistence type="predicted"/>
<reference evidence="1" key="1">
    <citation type="submission" date="2022-06" db="EMBL/GenBank/DDBJ databases">
        <title>Complete genome sequence of soil microorganisms Streptomyces sp. Qhu-M197 isolated from Alpine meadows habitats on the Tibetan Plateau.</title>
        <authorList>
            <person name="Zhang B."/>
            <person name="Xiang X."/>
            <person name="Fan J."/>
        </authorList>
    </citation>
    <scope>NUCLEOTIDE SEQUENCE</scope>
    <source>
        <strain evidence="1">Qhu-M197</strain>
    </source>
</reference>
<gene>
    <name evidence="1" type="ORF">NFX46_21005</name>
</gene>
<evidence type="ECO:0008006" key="3">
    <source>
        <dbReference type="Google" id="ProtNLM"/>
    </source>
</evidence>
<name>A0ABY4ZBA9_9ACTN</name>
<dbReference type="RefSeq" id="WP_252551257.1">
    <property type="nucleotide sequence ID" value="NZ_CP099468.1"/>
</dbReference>